<evidence type="ECO:0000313" key="9">
    <source>
        <dbReference type="Proteomes" id="UP000188246"/>
    </source>
</evidence>
<evidence type="ECO:0000313" key="8">
    <source>
        <dbReference type="EMBL" id="AQP53711.1"/>
    </source>
</evidence>
<comment type="pathway">
    <text evidence="7">Quinol/quinone metabolism; 1,4-dihydroxy-2-naphthoate biosynthesis; 1,4-dihydroxy-2-naphthoate from chorismate: step 2/7.</text>
</comment>
<organism evidence="8 9">
    <name type="scientific">Vagococcus penaei</name>
    <dbReference type="NCBI Taxonomy" id="633807"/>
    <lineage>
        <taxon>Bacteria</taxon>
        <taxon>Bacillati</taxon>
        <taxon>Bacillota</taxon>
        <taxon>Bacilli</taxon>
        <taxon>Lactobacillales</taxon>
        <taxon>Enterococcaceae</taxon>
        <taxon>Vagococcus</taxon>
    </lineage>
</organism>
<dbReference type="PIRSF" id="PIRSF004983">
    <property type="entry name" value="MenD"/>
    <property type="match status" value="1"/>
</dbReference>
<dbReference type="UniPathway" id="UPA00079"/>
<dbReference type="SUPFAM" id="SSF52467">
    <property type="entry name" value="DHS-like NAD/FAD-binding domain"/>
    <property type="match status" value="1"/>
</dbReference>
<evidence type="ECO:0000256" key="7">
    <source>
        <dbReference type="HAMAP-Rule" id="MF_01659"/>
    </source>
</evidence>
<dbReference type="InterPro" id="IPR029035">
    <property type="entry name" value="DHS-like_NAD/FAD-binding_dom"/>
</dbReference>
<evidence type="ECO:0000256" key="5">
    <source>
        <dbReference type="ARBA" id="ARBA00023052"/>
    </source>
</evidence>
<dbReference type="Pfam" id="PF16582">
    <property type="entry name" value="TPP_enzyme_M_2"/>
    <property type="match status" value="1"/>
</dbReference>
<keyword evidence="6 7" id="KW-0464">Manganese</keyword>
<dbReference type="InterPro" id="IPR029061">
    <property type="entry name" value="THDP-binding"/>
</dbReference>
<reference evidence="8 9" key="1">
    <citation type="journal article" date="2010" name="Int. J. Syst. Evol. Microbiol.">
        <title>Vagococcus penaei sp. nov., isolated from spoilage microbiota of cooked shrimp (Penaeus vannamei).</title>
        <authorList>
            <person name="Jaffres E."/>
            <person name="Prevost H."/>
            <person name="Rossero A."/>
            <person name="Joffraud J.J."/>
            <person name="Dousset X."/>
        </authorList>
    </citation>
    <scope>NUCLEOTIDE SEQUENCE [LARGE SCALE GENOMIC DNA]</scope>
    <source>
        <strain evidence="8 9">CD276</strain>
    </source>
</reference>
<dbReference type="Gene3D" id="3.40.50.970">
    <property type="match status" value="2"/>
</dbReference>
<keyword evidence="5 7" id="KW-0786">Thiamine pyrophosphate</keyword>
<comment type="similarity">
    <text evidence="7">Belongs to the TPP enzyme family. MenD subfamily.</text>
</comment>
<dbReference type="Gene3D" id="3.40.50.1220">
    <property type="entry name" value="TPP-binding domain"/>
    <property type="match status" value="1"/>
</dbReference>
<keyword evidence="9" id="KW-1185">Reference proteome</keyword>
<dbReference type="GO" id="GO:0000287">
    <property type="term" value="F:magnesium ion binding"/>
    <property type="evidence" value="ECO:0007669"/>
    <property type="project" value="UniProtKB-UniRule"/>
</dbReference>
<dbReference type="RefSeq" id="WP_077275796.1">
    <property type="nucleotide sequence ID" value="NZ_CP019609.1"/>
</dbReference>
<dbReference type="PANTHER" id="PTHR42916">
    <property type="entry name" value="2-SUCCINYL-5-ENOLPYRUVYL-6-HYDROXY-3-CYCLOHEXENE-1-CARBOXYLATE SYNTHASE"/>
    <property type="match status" value="1"/>
</dbReference>
<dbReference type="GO" id="GO:0070204">
    <property type="term" value="F:2-succinyl-5-enolpyruvyl-6-hydroxy-3-cyclohexene-1-carboxylic-acid synthase activity"/>
    <property type="evidence" value="ECO:0007669"/>
    <property type="project" value="UniProtKB-UniRule"/>
</dbReference>
<dbReference type="InterPro" id="IPR011766">
    <property type="entry name" value="TPP_enzyme_TPP-bd"/>
</dbReference>
<evidence type="ECO:0000256" key="1">
    <source>
        <dbReference type="ARBA" id="ARBA00022428"/>
    </source>
</evidence>
<comment type="function">
    <text evidence="7">Catalyzes the thiamine diphosphate-dependent decarboxylation of 2-oxoglutarate and the subsequent addition of the resulting succinic semialdehyde-thiamine pyrophosphate anion to isochorismate to yield 2-succinyl-5-enolpyruvyl-6-hydroxy-3-cyclohexene-1-carboxylate (SEPHCHC).</text>
</comment>
<dbReference type="AlphaFoldDB" id="A0A1Q2D5X2"/>
<dbReference type="SUPFAM" id="SSF52518">
    <property type="entry name" value="Thiamin diphosphate-binding fold (THDP-binding)"/>
    <property type="match status" value="2"/>
</dbReference>
<sequence length="573" mass="63053">MSYQEQLTDFLRSAINGLLNRGVNQVVISPGSRSTPLALLLHQSEDIETFIGVDERSSAFLALGLSKSSQQPVALLCTSGTAAANYYPAICEAMASHVPLIVLTTDRPHELRHVGAPQTMNQTDLFGEHTKAFIDMSLPDNTEVMLDYAFWQVARLTDVAMQLPKGPVQINFPLREPLLPDLERQPVPMPNLAVIGGEAILSDATISDICDQLQSKKGVIVVGGEKTLSAAAELVALADALQWPIIGDPLTNLVSCGHVSDCIMSHSDLFIPYVTQSKPEVVLRFGKLPISKEVMLWLDQLTLVDTPMYLVDELGGWEDQLKRSQVIIQASEQWFVQKLLATTLVPTDTNWLAEWKNWQKVTKTVIAEHAIATDLTEPAVALTIHETMADFGQLFVSNSMAIRHLDRFTSPREQAYKIFGNRGVNGIDGVVSTAMGMALMNPNHSNLLLIGDLAMYHDMNGLMWAKHYSIPLTIVLVNNNGGGIFSYLSQQSLTEEEFEPLFGTPIDLDGRTMAQLYGADYQEATTVTELRDMLTLANATPGFRVIEVKTSRPHNVLAFNHVKEAIKEAVTCS</sequence>
<proteinExistence type="inferred from homology"/>
<dbReference type="Proteomes" id="UP000188246">
    <property type="component" value="Chromosome"/>
</dbReference>
<evidence type="ECO:0000256" key="4">
    <source>
        <dbReference type="ARBA" id="ARBA00022842"/>
    </source>
</evidence>
<dbReference type="InterPro" id="IPR032264">
    <property type="entry name" value="MenD_middle"/>
</dbReference>
<dbReference type="Pfam" id="PF02776">
    <property type="entry name" value="TPP_enzyme_N"/>
    <property type="match status" value="1"/>
</dbReference>
<dbReference type="CDD" id="cd07037">
    <property type="entry name" value="TPP_PYR_MenD"/>
    <property type="match status" value="1"/>
</dbReference>
<comment type="cofactor">
    <cofactor evidence="7">
        <name>Mg(2+)</name>
        <dbReference type="ChEBI" id="CHEBI:18420"/>
    </cofactor>
    <cofactor evidence="7">
        <name>Mn(2+)</name>
        <dbReference type="ChEBI" id="CHEBI:29035"/>
    </cofactor>
</comment>
<dbReference type="EMBL" id="CP019609">
    <property type="protein sequence ID" value="AQP53711.1"/>
    <property type="molecule type" value="Genomic_DNA"/>
</dbReference>
<dbReference type="UniPathway" id="UPA01057">
    <property type="reaction ID" value="UER00164"/>
</dbReference>
<comment type="pathway">
    <text evidence="7">Quinol/quinone metabolism; menaquinone biosynthesis.</text>
</comment>
<dbReference type="HAMAP" id="MF_01659">
    <property type="entry name" value="MenD"/>
    <property type="match status" value="1"/>
</dbReference>
<protein>
    <recommendedName>
        <fullName evidence="7">2-succinyl-5-enolpyruvyl-6-hydroxy-3-cyclohexene-1-carboxylate synthase</fullName>
        <shortName evidence="7">SEPHCHC synthase</shortName>
        <ecNumber evidence="7">2.2.1.9</ecNumber>
    </recommendedName>
    <alternativeName>
        <fullName evidence="7">Menaquinone biosynthesis protein MenD</fullName>
    </alternativeName>
</protein>
<dbReference type="InterPro" id="IPR004433">
    <property type="entry name" value="MenaQ_synth_MenD"/>
</dbReference>
<dbReference type="InterPro" id="IPR012001">
    <property type="entry name" value="Thiamin_PyroP_enz_TPP-bd_dom"/>
</dbReference>
<keyword evidence="1 7" id="KW-0474">Menaquinone biosynthesis</keyword>
<dbReference type="GO" id="GO:0009234">
    <property type="term" value="P:menaquinone biosynthetic process"/>
    <property type="evidence" value="ECO:0007669"/>
    <property type="project" value="UniProtKB-UniRule"/>
</dbReference>
<comment type="cofactor">
    <cofactor evidence="7">
        <name>thiamine diphosphate</name>
        <dbReference type="ChEBI" id="CHEBI:58937"/>
    </cofactor>
    <text evidence="7">Binds 1 thiamine pyrophosphate per subunit.</text>
</comment>
<dbReference type="NCBIfam" id="TIGR00173">
    <property type="entry name" value="menD"/>
    <property type="match status" value="1"/>
</dbReference>
<dbReference type="PANTHER" id="PTHR42916:SF1">
    <property type="entry name" value="PROTEIN PHYLLO, CHLOROPLASTIC"/>
    <property type="match status" value="1"/>
</dbReference>
<dbReference type="GO" id="GO:0030145">
    <property type="term" value="F:manganese ion binding"/>
    <property type="evidence" value="ECO:0007669"/>
    <property type="project" value="UniProtKB-UniRule"/>
</dbReference>
<keyword evidence="2 7" id="KW-0808">Transferase</keyword>
<keyword evidence="3 7" id="KW-0479">Metal-binding</keyword>
<dbReference type="STRING" id="633807.BW732_05295"/>
<dbReference type="Pfam" id="PF02775">
    <property type="entry name" value="TPP_enzyme_C"/>
    <property type="match status" value="1"/>
</dbReference>
<evidence type="ECO:0000256" key="6">
    <source>
        <dbReference type="ARBA" id="ARBA00023211"/>
    </source>
</evidence>
<evidence type="ECO:0000256" key="2">
    <source>
        <dbReference type="ARBA" id="ARBA00022679"/>
    </source>
</evidence>
<dbReference type="OrthoDB" id="9791859at2"/>
<dbReference type="EC" id="2.2.1.9" evidence="7"/>
<accession>A0A1Q2D5X2</accession>
<dbReference type="CDD" id="cd02009">
    <property type="entry name" value="TPP_SHCHC_synthase"/>
    <property type="match status" value="1"/>
</dbReference>
<dbReference type="GO" id="GO:0030976">
    <property type="term" value="F:thiamine pyrophosphate binding"/>
    <property type="evidence" value="ECO:0007669"/>
    <property type="project" value="UniProtKB-UniRule"/>
</dbReference>
<gene>
    <name evidence="7" type="primary">menD</name>
    <name evidence="8" type="ORF">BW732_05295</name>
</gene>
<comment type="catalytic activity">
    <reaction evidence="7">
        <text>isochorismate + 2-oxoglutarate + H(+) = 5-enolpyruvoyl-6-hydroxy-2-succinyl-cyclohex-3-ene-1-carboxylate + CO2</text>
        <dbReference type="Rhea" id="RHEA:25593"/>
        <dbReference type="ChEBI" id="CHEBI:15378"/>
        <dbReference type="ChEBI" id="CHEBI:16526"/>
        <dbReference type="ChEBI" id="CHEBI:16810"/>
        <dbReference type="ChEBI" id="CHEBI:29780"/>
        <dbReference type="ChEBI" id="CHEBI:58818"/>
        <dbReference type="EC" id="2.2.1.9"/>
    </reaction>
</comment>
<keyword evidence="4 7" id="KW-0460">Magnesium</keyword>
<comment type="subunit">
    <text evidence="7">Homodimer.</text>
</comment>
<dbReference type="KEGG" id="vpi:BW732_05295"/>
<evidence type="ECO:0000256" key="3">
    <source>
        <dbReference type="ARBA" id="ARBA00022723"/>
    </source>
</evidence>
<name>A0A1Q2D5X2_9ENTE</name>